<dbReference type="VEuPathDB" id="FungiDB:FOC4_g10002794"/>
<feature type="compositionally biased region" description="Polar residues" evidence="1">
    <location>
        <begin position="254"/>
        <end position="288"/>
    </location>
</feature>
<feature type="compositionally biased region" description="Basic and acidic residues" evidence="1">
    <location>
        <begin position="290"/>
        <end position="317"/>
    </location>
</feature>
<dbReference type="VEuPathDB" id="FungiDB:FOMG_15509"/>
<dbReference type="EMBL" id="MRCX01000012">
    <property type="protein sequence ID" value="RKK83761.1"/>
    <property type="molecule type" value="Genomic_DNA"/>
</dbReference>
<accession>A0A420NU06</accession>
<gene>
    <name evidence="2" type="ORF">BFJ69_g2498</name>
</gene>
<dbReference type="VEuPathDB" id="FungiDB:FOXG_15684"/>
<comment type="caution">
    <text evidence="2">The sequence shown here is derived from an EMBL/GenBank/DDBJ whole genome shotgun (WGS) entry which is preliminary data.</text>
</comment>
<dbReference type="VEuPathDB" id="FungiDB:FOC1_g10006056"/>
<protein>
    <submittedName>
        <fullName evidence="2">Uncharacterized protein</fullName>
    </submittedName>
</protein>
<dbReference type="VEuPathDB" id="FungiDB:FOIG_12570"/>
<reference evidence="2 3" key="1">
    <citation type="journal article" date="2018" name="Sci. Rep.">
        <title>Characterisation of pathogen-specific regions and novel effector candidates in Fusarium oxysporum f. sp. cepae.</title>
        <authorList>
            <person name="Armitage A.D."/>
            <person name="Taylor A."/>
            <person name="Sobczyk M.K."/>
            <person name="Baxter L."/>
            <person name="Greenfield B.P."/>
            <person name="Bates H.J."/>
            <person name="Wilson F."/>
            <person name="Jackson A.C."/>
            <person name="Ott S."/>
            <person name="Harrison R.J."/>
            <person name="Clarkson J.P."/>
        </authorList>
    </citation>
    <scope>NUCLEOTIDE SEQUENCE [LARGE SCALE GENOMIC DNA]</scope>
    <source>
        <strain evidence="2 3">Fo_A13</strain>
    </source>
</reference>
<dbReference type="Proteomes" id="UP000285084">
    <property type="component" value="Unassembled WGS sequence"/>
</dbReference>
<name>A0A420NU06_FUSOX</name>
<feature type="region of interest" description="Disordered" evidence="1">
    <location>
        <begin position="236"/>
        <end position="365"/>
    </location>
</feature>
<feature type="compositionally biased region" description="Acidic residues" evidence="1">
    <location>
        <begin position="236"/>
        <end position="247"/>
    </location>
</feature>
<sequence>MASNNRDPFLGSAGVGDSPFERHARSIGNMVVDLIDYSGRIGEDRAHARSGPIIAHLEARLNASEAGAARARADVAQAKTDADVRIAQYTSDLETRNAQMVETVAETVERLKRDAAARVAAAETHAQDCINETRDETDSQIRQLSRDLDRHVDMLGLARTLFQSLQPLIELNMHAGKHTGWVAHKLLLLLIELKEKKRFPDNELLVHCLNEMFKELAEFRNDCDVFLVNGLVDDGESDWGPVPDDEGGALLNRTYHNSSGVTSPGNTGEQATQTQTSSSPYVANATNKHANREESSLFMDDQRSDRSDRSYSIKSEDGDMNQQLGASTSGLGQLEQGHTDVSPPTKRASDCEGQAGHGGKRQRTE</sequence>
<evidence type="ECO:0000313" key="3">
    <source>
        <dbReference type="Proteomes" id="UP000285084"/>
    </source>
</evidence>
<evidence type="ECO:0000256" key="1">
    <source>
        <dbReference type="SAM" id="MobiDB-lite"/>
    </source>
</evidence>
<feature type="compositionally biased region" description="Polar residues" evidence="1">
    <location>
        <begin position="320"/>
        <end position="331"/>
    </location>
</feature>
<proteinExistence type="predicted"/>
<dbReference type="AlphaFoldDB" id="A0A420NU06"/>
<evidence type="ECO:0000313" key="2">
    <source>
        <dbReference type="EMBL" id="RKK83761.1"/>
    </source>
</evidence>
<dbReference type="VEuPathDB" id="FungiDB:FOZG_08198"/>
<organism evidence="2 3">
    <name type="scientific">Fusarium oxysporum</name>
    <name type="common">Fusarium vascular wilt</name>
    <dbReference type="NCBI Taxonomy" id="5507"/>
    <lineage>
        <taxon>Eukaryota</taxon>
        <taxon>Fungi</taxon>
        <taxon>Dikarya</taxon>
        <taxon>Ascomycota</taxon>
        <taxon>Pezizomycotina</taxon>
        <taxon>Sordariomycetes</taxon>
        <taxon>Hypocreomycetidae</taxon>
        <taxon>Hypocreales</taxon>
        <taxon>Nectriaceae</taxon>
        <taxon>Fusarium</taxon>
        <taxon>Fusarium oxysporum species complex</taxon>
    </lineage>
</organism>